<dbReference type="GO" id="GO:0051123">
    <property type="term" value="P:RNA polymerase II preinitiation complex assembly"/>
    <property type="evidence" value="ECO:0007669"/>
    <property type="project" value="TreeGrafter"/>
</dbReference>
<feature type="domain" description="TAFII55 protein conserved region" evidence="8">
    <location>
        <begin position="150"/>
        <end position="310"/>
    </location>
</feature>
<organism evidence="9 10">
    <name type="scientific">Cephalotrichum gorgonifer</name>
    <dbReference type="NCBI Taxonomy" id="2041049"/>
    <lineage>
        <taxon>Eukaryota</taxon>
        <taxon>Fungi</taxon>
        <taxon>Dikarya</taxon>
        <taxon>Ascomycota</taxon>
        <taxon>Pezizomycotina</taxon>
        <taxon>Sordariomycetes</taxon>
        <taxon>Hypocreomycetidae</taxon>
        <taxon>Microascales</taxon>
        <taxon>Microascaceae</taxon>
        <taxon>Cephalotrichum</taxon>
    </lineage>
</organism>
<evidence type="ECO:0000256" key="3">
    <source>
        <dbReference type="ARBA" id="ARBA00023015"/>
    </source>
</evidence>
<feature type="compositionally biased region" description="Basic residues" evidence="7">
    <location>
        <begin position="74"/>
        <end position="83"/>
    </location>
</feature>
<dbReference type="Pfam" id="PF04658">
    <property type="entry name" value="TAFII55_N"/>
    <property type="match status" value="1"/>
</dbReference>
<keyword evidence="5" id="KW-0539">Nucleus</keyword>
<feature type="region of interest" description="Disordered" evidence="7">
    <location>
        <begin position="116"/>
        <end position="147"/>
    </location>
</feature>
<comment type="subcellular location">
    <subcellularLocation>
        <location evidence="1">Nucleus</location>
    </subcellularLocation>
</comment>
<dbReference type="GO" id="GO:0005669">
    <property type="term" value="C:transcription factor TFIID complex"/>
    <property type="evidence" value="ECO:0007669"/>
    <property type="project" value="InterPro"/>
</dbReference>
<keyword evidence="9" id="KW-0648">Protein biosynthesis</keyword>
<dbReference type="AlphaFoldDB" id="A0AAE8SU83"/>
<dbReference type="PANTHER" id="PTHR12228:SF0">
    <property type="entry name" value="TATA-BOX BINDING PROTEIN ASSOCIATED FACTOR 7"/>
    <property type="match status" value="1"/>
</dbReference>
<comment type="caution">
    <text evidence="9">The sequence shown here is derived from an EMBL/GenBank/DDBJ whole genome shotgun (WGS) entry which is preliminary data.</text>
</comment>
<dbReference type="Proteomes" id="UP001187682">
    <property type="component" value="Unassembled WGS sequence"/>
</dbReference>
<keyword evidence="4" id="KW-0804">Transcription</keyword>
<gene>
    <name evidence="9" type="ORF">DNG_03705</name>
</gene>
<feature type="coiled-coil region" evidence="6">
    <location>
        <begin position="284"/>
        <end position="341"/>
    </location>
</feature>
<evidence type="ECO:0000256" key="7">
    <source>
        <dbReference type="SAM" id="MobiDB-lite"/>
    </source>
</evidence>
<evidence type="ECO:0000256" key="2">
    <source>
        <dbReference type="ARBA" id="ARBA00009368"/>
    </source>
</evidence>
<dbReference type="EMBL" id="ONZQ02000004">
    <property type="protein sequence ID" value="SPO00957.1"/>
    <property type="molecule type" value="Genomic_DNA"/>
</dbReference>
<keyword evidence="3" id="KW-0805">Transcription regulation</keyword>
<dbReference type="GO" id="GO:0016251">
    <property type="term" value="F:RNA polymerase II general transcription initiation factor activity"/>
    <property type="evidence" value="ECO:0007669"/>
    <property type="project" value="TreeGrafter"/>
</dbReference>
<dbReference type="SMART" id="SM01370">
    <property type="entry name" value="TAFII55_N"/>
    <property type="match status" value="1"/>
</dbReference>
<comment type="similarity">
    <text evidence="2">Belongs to the TAF7 family.</text>
</comment>
<keyword evidence="10" id="KW-1185">Reference proteome</keyword>
<feature type="compositionally biased region" description="Acidic residues" evidence="7">
    <location>
        <begin position="137"/>
        <end position="147"/>
    </location>
</feature>
<dbReference type="GO" id="GO:0003743">
    <property type="term" value="F:translation initiation factor activity"/>
    <property type="evidence" value="ECO:0007669"/>
    <property type="project" value="UniProtKB-KW"/>
</dbReference>
<feature type="compositionally biased region" description="Acidic residues" evidence="7">
    <location>
        <begin position="399"/>
        <end position="427"/>
    </location>
</feature>
<accession>A0AAE8SU83</accession>
<dbReference type="InterPro" id="IPR037817">
    <property type="entry name" value="TAF7"/>
</dbReference>
<keyword evidence="6" id="KW-0175">Coiled coil</keyword>
<evidence type="ECO:0000256" key="1">
    <source>
        <dbReference type="ARBA" id="ARBA00004123"/>
    </source>
</evidence>
<dbReference type="InterPro" id="IPR006751">
    <property type="entry name" value="TAFII55_prot_cons_reg"/>
</dbReference>
<evidence type="ECO:0000256" key="6">
    <source>
        <dbReference type="SAM" id="Coils"/>
    </source>
</evidence>
<protein>
    <submittedName>
        <fullName evidence="9">Related to transcription initiation factor TFIID subunit</fullName>
    </submittedName>
</protein>
<evidence type="ECO:0000259" key="8">
    <source>
        <dbReference type="SMART" id="SM01370"/>
    </source>
</evidence>
<evidence type="ECO:0000313" key="9">
    <source>
        <dbReference type="EMBL" id="SPO00957.1"/>
    </source>
</evidence>
<proteinExistence type="inferred from homology"/>
<feature type="region of interest" description="Disordered" evidence="7">
    <location>
        <begin position="1"/>
        <end position="102"/>
    </location>
</feature>
<feature type="compositionally biased region" description="Polar residues" evidence="7">
    <location>
        <begin position="28"/>
        <end position="39"/>
    </location>
</feature>
<feature type="region of interest" description="Disordered" evidence="7">
    <location>
        <begin position="389"/>
        <end position="431"/>
    </location>
</feature>
<dbReference type="CDD" id="cd08047">
    <property type="entry name" value="TAF7"/>
    <property type="match status" value="1"/>
</dbReference>
<evidence type="ECO:0000256" key="5">
    <source>
        <dbReference type="ARBA" id="ARBA00023242"/>
    </source>
</evidence>
<reference evidence="9" key="1">
    <citation type="submission" date="2018-03" db="EMBL/GenBank/DDBJ databases">
        <authorList>
            <person name="Guldener U."/>
        </authorList>
    </citation>
    <scope>NUCLEOTIDE SEQUENCE</scope>
</reference>
<sequence>MSDSAPQRPRLKISVSQVKVPQVADLSGTPNPSSTNSLLTPGGHTRKIVFKGSQPNTPADGPLSKVSTPTAKTKAGRQTKPTAKKREHDEFGEDGVAIDEQHRTKKRVVKLVSSKPAPNIIIRPHGRPPLRPPGEGYDSEASDREDDPMVEEQVVLRMLPGEHCNYIRQSIEENKFGPRRDGGADIRLTWLEDESRRAILYVKGQAYVAVLVDLPTITEGMKTFDRKNCYKSTDICQMLLVFQQVANETEAKTVPLPSIVESGFKWPHGLTPPMHDCVKRRFAKVISRKEIEDKEAEVDRLLRRDADAQTSKWELVDDRQLKEEAEDLVEYEEDAEGEEDDVDYFQSQDNLDATSVADLEADLEAAFEEASTPATQQDGATPMTANAITPVAPIQQTVEDSEASVEDEDEDDDEDDDDDDGQDQAEMDEVKGVRAMIADLKAQLKMKEDDLKKPNVAKSFLLRKRVEEVIRTLKSEIQLKRSAIGEEEEEEEEE</sequence>
<evidence type="ECO:0000256" key="4">
    <source>
        <dbReference type="ARBA" id="ARBA00023163"/>
    </source>
</evidence>
<dbReference type="PANTHER" id="PTHR12228">
    <property type="entry name" value="TRANSCRIPTION INITIATION FACTOR TFIID 55 KD SUBUNIT-RELATED"/>
    <property type="match status" value="1"/>
</dbReference>
<keyword evidence="9" id="KW-0396">Initiation factor</keyword>
<name>A0AAE8SU83_9PEZI</name>
<evidence type="ECO:0000313" key="10">
    <source>
        <dbReference type="Proteomes" id="UP001187682"/>
    </source>
</evidence>